<dbReference type="SUPFAM" id="SSF48173">
    <property type="entry name" value="Cryptochrome/photolyase FAD-binding domain"/>
    <property type="match status" value="1"/>
</dbReference>
<dbReference type="GO" id="GO:0000719">
    <property type="term" value="P:photoreactive repair"/>
    <property type="evidence" value="ECO:0007669"/>
    <property type="project" value="TreeGrafter"/>
</dbReference>
<proteinExistence type="inferred from homology"/>
<evidence type="ECO:0000313" key="11">
    <source>
        <dbReference type="Proteomes" id="UP000054516"/>
    </source>
</evidence>
<dbReference type="Proteomes" id="UP000054516">
    <property type="component" value="Unassembled WGS sequence"/>
</dbReference>
<dbReference type="PRINTS" id="PR00147">
    <property type="entry name" value="DNAPHOTLYASE"/>
</dbReference>
<feature type="site" description="Electron transfer via tryptophanyl radical" evidence="6">
    <location>
        <position position="453"/>
    </location>
</feature>
<dbReference type="InterPro" id="IPR005101">
    <property type="entry name" value="Cryptochr/Photolyase_FAD-bd"/>
</dbReference>
<keyword evidence="3 5" id="KW-0274">FAD</keyword>
<feature type="binding site" evidence="5">
    <location>
        <begin position="298"/>
        <end position="302"/>
    </location>
    <ligand>
        <name>FAD</name>
        <dbReference type="ChEBI" id="CHEBI:57692"/>
    </ligand>
</feature>
<evidence type="ECO:0000256" key="7">
    <source>
        <dbReference type="RuleBase" id="RU367151"/>
    </source>
</evidence>
<evidence type="ECO:0000259" key="9">
    <source>
        <dbReference type="PROSITE" id="PS51645"/>
    </source>
</evidence>
<dbReference type="OrthoDB" id="435881at2759"/>
<dbReference type="InterPro" id="IPR036134">
    <property type="entry name" value="Crypto/Photolyase_FAD-like_sf"/>
</dbReference>
<dbReference type="OMA" id="KFWRCGP"/>
<comment type="cofactor">
    <cofactor evidence="7">
        <name>(6R)-5,10-methylene-5,6,7,8-tetrahydrofolate</name>
        <dbReference type="ChEBI" id="CHEBI:15636"/>
    </cofactor>
    <text evidence="7">Binds 1 5,10-methenyltetrahydrofolate (MTHF) per subunit.</text>
</comment>
<dbReference type="InterPro" id="IPR014133">
    <property type="entry name" value="Cry_DASH"/>
</dbReference>
<evidence type="ECO:0000256" key="3">
    <source>
        <dbReference type="ARBA" id="ARBA00022827"/>
    </source>
</evidence>
<dbReference type="PANTHER" id="PTHR11455">
    <property type="entry name" value="CRYPTOCHROME"/>
    <property type="match status" value="1"/>
</dbReference>
<feature type="site" description="Electron transfer via tryptophanyl radical" evidence="6">
    <location>
        <position position="476"/>
    </location>
</feature>
<comment type="similarity">
    <text evidence="1 7">Belongs to the DNA photolyase class-1 family.</text>
</comment>
<sequence length="700" mass="78706">MPDASVLVYLVRRDLRITDNPILHQLASSTDHGFTHLLPLHIIPPNQIEVSGFLRDGETSPFPEARSETAGFWRCGPHRARFIAESLWNLKENLAKLGNDLTIRIGEPRQVLEHLAEGLQQHQIKVSAIWMFAEEGHEEERHEKSVAEACSALGIVRQVWVDEKYFVDDRDLNLGSPQELPDVFTLYRKLNEPLRERPRPTCPRPPNGSLPTPVDACQIPSQPAPFDIPLSREAFEVAMLRPVKSAVPEIATTDQMKSAHPFCGGEDNAFNRLEYLIKSGIASQYKSSRNGLLGVDYSTKLSSYLAQGCITARQIHEELLHFEDGTDEKYAATDGYGQGENEGTSSIRFELLWRDYMRLCTRKFRAKLFSRSGFRDDHSHQWKMGGADDDKGTSSGSRFPRGISALTRRVLEGTTGQSLIDASARELIHTGYTSNRARQNVGSFLAKHLNIDWRYGAEWYEFLLVDYDVNSNWSNWQYVAGVGNDPRGEARIFNPVKQAFDYDKDGAYVRCWLPELAKVEKLENLFQPWTTPREDWERFGLVGLPSVEDPVKKINFSVEGKPKSSRRPFARRRGRGRGEANNRLPPPLPPPPPPPPPSQPPLRQHPNHGTWPVPVTHPAYPASAGLMGVPHGNPRGGFQGRGGYGGPRRGGFQGGRGGWQQQQQQQQQRQQQPPPPPSAPRYGAMPFRPRPEIGPMALNE</sequence>
<protein>
    <recommendedName>
        <fullName evidence="7">Cryptochrome DASH</fullName>
    </recommendedName>
</protein>
<dbReference type="GO" id="GO:0071949">
    <property type="term" value="F:FAD binding"/>
    <property type="evidence" value="ECO:0007669"/>
    <property type="project" value="TreeGrafter"/>
</dbReference>
<feature type="region of interest" description="Disordered" evidence="8">
    <location>
        <begin position="555"/>
        <end position="700"/>
    </location>
</feature>
<feature type="domain" description="Photolyase/cryptochrome alpha/beta" evidence="9">
    <location>
        <begin position="5"/>
        <end position="165"/>
    </location>
</feature>
<keyword evidence="2 5" id="KW-0285">Flavoprotein</keyword>
<feature type="compositionally biased region" description="Pro residues" evidence="8">
    <location>
        <begin position="584"/>
        <end position="600"/>
    </location>
</feature>
<dbReference type="InterPro" id="IPR036155">
    <property type="entry name" value="Crypto/Photolyase_N_sf"/>
</dbReference>
<keyword evidence="11" id="KW-1185">Reference proteome</keyword>
<dbReference type="STRING" id="77044.A0A1W2TU28"/>
<dbReference type="EMBL" id="DF977511">
    <property type="protein sequence ID" value="GAP92107.2"/>
    <property type="molecule type" value="Genomic_DNA"/>
</dbReference>
<feature type="compositionally biased region" description="Basic residues" evidence="8">
    <location>
        <begin position="563"/>
        <end position="575"/>
    </location>
</feature>
<evidence type="ECO:0000256" key="5">
    <source>
        <dbReference type="PIRSR" id="PIRSR602081-1"/>
    </source>
</evidence>
<reference evidence="10" key="1">
    <citation type="submission" date="2016-03" db="EMBL/GenBank/DDBJ databases">
        <title>Draft genome sequence of Rosellinia necatrix.</title>
        <authorList>
            <person name="Kanematsu S."/>
        </authorList>
    </citation>
    <scope>NUCLEOTIDE SEQUENCE [LARGE SCALE GENOMIC DNA]</scope>
    <source>
        <strain evidence="10">W97</strain>
    </source>
</reference>
<feature type="compositionally biased region" description="Low complexity" evidence="8">
    <location>
        <begin position="659"/>
        <end position="671"/>
    </location>
</feature>
<comment type="function">
    <text evidence="7">May have a photoreceptor function.</text>
</comment>
<dbReference type="Gene3D" id="1.10.579.10">
    <property type="entry name" value="DNA Cyclobutane Dipyrimidine Photolyase, subunit A, domain 3"/>
    <property type="match status" value="1"/>
</dbReference>
<dbReference type="Gene3D" id="1.25.40.80">
    <property type="match status" value="1"/>
</dbReference>
<dbReference type="Pfam" id="PF00875">
    <property type="entry name" value="DNA_photolyase"/>
    <property type="match status" value="1"/>
</dbReference>
<name>A0A1W2TU28_ROSNE</name>
<gene>
    <name evidence="10" type="ORF">SAMD00023353_6600220</name>
</gene>
<comment type="cofactor">
    <cofactor evidence="5 7">
        <name>FAD</name>
        <dbReference type="ChEBI" id="CHEBI:57692"/>
    </cofactor>
    <text evidence="5 7">Binds 1 FAD per subunit.</text>
</comment>
<dbReference type="InterPro" id="IPR006050">
    <property type="entry name" value="DNA_photolyase_N"/>
</dbReference>
<organism evidence="10">
    <name type="scientific">Rosellinia necatrix</name>
    <name type="common">White root-rot fungus</name>
    <dbReference type="NCBI Taxonomy" id="77044"/>
    <lineage>
        <taxon>Eukaryota</taxon>
        <taxon>Fungi</taxon>
        <taxon>Dikarya</taxon>
        <taxon>Ascomycota</taxon>
        <taxon>Pezizomycotina</taxon>
        <taxon>Sordariomycetes</taxon>
        <taxon>Xylariomycetidae</taxon>
        <taxon>Xylariales</taxon>
        <taxon>Xylariaceae</taxon>
        <taxon>Rosellinia</taxon>
    </lineage>
</organism>
<dbReference type="AlphaFoldDB" id="A0A1W2TU28"/>
<feature type="binding site" evidence="5">
    <location>
        <position position="285"/>
    </location>
    <ligand>
        <name>FAD</name>
        <dbReference type="ChEBI" id="CHEBI:57692"/>
    </ligand>
</feature>
<dbReference type="SUPFAM" id="SSF52425">
    <property type="entry name" value="Cryptochrome/photolyase, N-terminal domain"/>
    <property type="match status" value="1"/>
</dbReference>
<dbReference type="GO" id="GO:0003684">
    <property type="term" value="F:damaged DNA binding"/>
    <property type="evidence" value="ECO:0007669"/>
    <property type="project" value="TreeGrafter"/>
</dbReference>
<evidence type="ECO:0000256" key="6">
    <source>
        <dbReference type="PIRSR" id="PIRSR602081-2"/>
    </source>
</evidence>
<dbReference type="PANTHER" id="PTHR11455:SF22">
    <property type="entry name" value="CRYPTOCHROME DASH"/>
    <property type="match status" value="1"/>
</dbReference>
<evidence type="ECO:0000256" key="2">
    <source>
        <dbReference type="ARBA" id="ARBA00022630"/>
    </source>
</evidence>
<evidence type="ECO:0000256" key="8">
    <source>
        <dbReference type="SAM" id="MobiDB-lite"/>
    </source>
</evidence>
<feature type="binding site" evidence="5">
    <location>
        <begin position="466"/>
        <end position="468"/>
    </location>
    <ligand>
        <name>FAD</name>
        <dbReference type="ChEBI" id="CHEBI:57692"/>
    </ligand>
</feature>
<feature type="site" description="Electron transfer via tryptophanyl radical" evidence="6">
    <location>
        <position position="382"/>
    </location>
</feature>
<dbReference type="PROSITE" id="PS51645">
    <property type="entry name" value="PHR_CRY_ALPHA_BETA"/>
    <property type="match status" value="1"/>
</dbReference>
<evidence type="ECO:0000256" key="4">
    <source>
        <dbReference type="ARBA" id="ARBA00022991"/>
    </source>
</evidence>
<feature type="compositionally biased region" description="Gly residues" evidence="8">
    <location>
        <begin position="634"/>
        <end position="658"/>
    </location>
</feature>
<accession>A0A1W2TU28</accession>
<keyword evidence="4 7" id="KW-0157">Chromophore</keyword>
<dbReference type="InterPro" id="IPR002081">
    <property type="entry name" value="Cryptochrome/DNA_photolyase_1"/>
</dbReference>
<evidence type="ECO:0000313" key="10">
    <source>
        <dbReference type="EMBL" id="GAP92107.2"/>
    </source>
</evidence>
<dbReference type="InterPro" id="IPR014729">
    <property type="entry name" value="Rossmann-like_a/b/a_fold"/>
</dbReference>
<dbReference type="GO" id="GO:0003904">
    <property type="term" value="F:deoxyribodipyrimidine photo-lyase activity"/>
    <property type="evidence" value="ECO:0007669"/>
    <property type="project" value="TreeGrafter"/>
</dbReference>
<evidence type="ECO:0000256" key="1">
    <source>
        <dbReference type="ARBA" id="ARBA00005862"/>
    </source>
</evidence>
<dbReference type="NCBIfam" id="TIGR02765">
    <property type="entry name" value="crypto_DASH"/>
    <property type="match status" value="1"/>
</dbReference>
<dbReference type="Pfam" id="PF03441">
    <property type="entry name" value="FAD_binding_7"/>
    <property type="match status" value="1"/>
</dbReference>
<dbReference type="Gene3D" id="3.40.50.620">
    <property type="entry name" value="HUPs"/>
    <property type="match status" value="1"/>
</dbReference>